<gene>
    <name evidence="6" type="ORF">MJB10_12330</name>
</gene>
<feature type="domain" description="HTH marR-type" evidence="5">
    <location>
        <begin position="7"/>
        <end position="50"/>
    </location>
</feature>
<proteinExistence type="inferred from homology"/>
<accession>A0AA96RMT9</accession>
<dbReference type="CDD" id="cd00090">
    <property type="entry name" value="HTH_ARSR"/>
    <property type="match status" value="1"/>
</dbReference>
<dbReference type="EMBL" id="CP130319">
    <property type="protein sequence ID" value="WNR46836.1"/>
    <property type="molecule type" value="Genomic_DNA"/>
</dbReference>
<dbReference type="Gene3D" id="1.10.10.10">
    <property type="entry name" value="Winged helix-like DNA-binding domain superfamily/Winged helix DNA-binding domain"/>
    <property type="match status" value="1"/>
</dbReference>
<dbReference type="SUPFAM" id="SSF46785">
    <property type="entry name" value="Winged helix' DNA-binding domain"/>
    <property type="match status" value="1"/>
</dbReference>
<evidence type="ECO:0000313" key="7">
    <source>
        <dbReference type="Proteomes" id="UP001304650"/>
    </source>
</evidence>
<dbReference type="InterPro" id="IPR011991">
    <property type="entry name" value="ArsR-like_HTH"/>
</dbReference>
<keyword evidence="7" id="KW-1185">Reference proteome</keyword>
<dbReference type="InterPro" id="IPR000600">
    <property type="entry name" value="ROK"/>
</dbReference>
<dbReference type="CDD" id="cd23763">
    <property type="entry name" value="ASKHA_ATPase_ROK"/>
    <property type="match status" value="1"/>
</dbReference>
<dbReference type="PANTHER" id="PTHR18964:SF149">
    <property type="entry name" value="BIFUNCTIONAL UDP-N-ACETYLGLUCOSAMINE 2-EPIMERASE_N-ACETYLMANNOSAMINE KINASE"/>
    <property type="match status" value="1"/>
</dbReference>
<dbReference type="RefSeq" id="WP_314805233.1">
    <property type="nucleotide sequence ID" value="NZ_CP130319.1"/>
</dbReference>
<keyword evidence="3" id="KW-0119">Carbohydrate metabolism</keyword>
<dbReference type="InterPro" id="IPR036390">
    <property type="entry name" value="WH_DNA-bd_sf"/>
</dbReference>
<evidence type="ECO:0000256" key="4">
    <source>
        <dbReference type="ARBA" id="ARBA00023125"/>
    </source>
</evidence>
<reference evidence="6" key="1">
    <citation type="submission" date="2022-02" db="EMBL/GenBank/DDBJ databases">
        <title>Paenibacillus sp. MBLB1832 Whole Genome Shotgun Sequencing.</title>
        <authorList>
            <person name="Hwang C.Y."/>
            <person name="Cho E.-S."/>
            <person name="Seo M.-J."/>
        </authorList>
    </citation>
    <scope>NUCLEOTIDE SEQUENCE</scope>
    <source>
        <strain evidence="6">MBLB1832</strain>
    </source>
</reference>
<dbReference type="InterPro" id="IPR000835">
    <property type="entry name" value="HTH_MarR-typ"/>
</dbReference>
<evidence type="ECO:0000313" key="6">
    <source>
        <dbReference type="EMBL" id="WNR46836.1"/>
    </source>
</evidence>
<dbReference type="PANTHER" id="PTHR18964">
    <property type="entry name" value="ROK (REPRESSOR, ORF, KINASE) FAMILY"/>
    <property type="match status" value="1"/>
</dbReference>
<dbReference type="KEGG" id="proo:MJB10_12330"/>
<comment type="similarity">
    <text evidence="2">Belongs to the ROK (NagC/XylR) family.</text>
</comment>
<protein>
    <submittedName>
        <fullName evidence="6">ROK family transcriptional regulator</fullName>
    </submittedName>
</protein>
<dbReference type="SUPFAM" id="SSF53067">
    <property type="entry name" value="Actin-like ATPase domain"/>
    <property type="match status" value="1"/>
</dbReference>
<dbReference type="Pfam" id="PF00480">
    <property type="entry name" value="ROK"/>
    <property type="match status" value="1"/>
</dbReference>
<dbReference type="AlphaFoldDB" id="A0AA96RMT9"/>
<organism evidence="6 7">
    <name type="scientific">Paenibacillus roseopurpureus</name>
    <dbReference type="NCBI Taxonomy" id="2918901"/>
    <lineage>
        <taxon>Bacteria</taxon>
        <taxon>Bacillati</taxon>
        <taxon>Bacillota</taxon>
        <taxon>Bacilli</taxon>
        <taxon>Bacillales</taxon>
        <taxon>Paenibacillaceae</taxon>
        <taxon>Paenibacillus</taxon>
    </lineage>
</organism>
<dbReference type="InterPro" id="IPR043129">
    <property type="entry name" value="ATPase_NBD"/>
</dbReference>
<dbReference type="GO" id="GO:0042732">
    <property type="term" value="P:D-xylose metabolic process"/>
    <property type="evidence" value="ECO:0007669"/>
    <property type="project" value="UniProtKB-KW"/>
</dbReference>
<sequence length="345" mass="37546">MLKKINETMILDLVRQEGPISRADIAKALQISRPTISKLVGELVNRRVIVEIGEGQSKGGKRPILLQLNRNMHLIGIHLSYPSVKLAIVDNLGNVLVRQELATPGTFQEMMDVLINASSELLHSAGITHSTVAAVSVAVAGITDARTGRIVSSRNFPFLVGTGLKAALQRQYRVPILIDNDVYMGVYGEAYALSAASGSSLAFVRIDNLIGLGMWIDGRVYRGSQFAAGEIGDMLVSAERQLASGYSQEGGYFERWMNERQGEDLDYKIACCLANIVCLFAPDRLFIGGELLIGRGGAIDRINTILKRINGRAPQLETARFGVDAELIGSIYAAVDAIRQNVKIY</sequence>
<evidence type="ECO:0000259" key="5">
    <source>
        <dbReference type="Pfam" id="PF12802"/>
    </source>
</evidence>
<evidence type="ECO:0000256" key="3">
    <source>
        <dbReference type="ARBA" id="ARBA00022629"/>
    </source>
</evidence>
<dbReference type="Pfam" id="PF12802">
    <property type="entry name" value="MarR_2"/>
    <property type="match status" value="1"/>
</dbReference>
<evidence type="ECO:0000256" key="1">
    <source>
        <dbReference type="ARBA" id="ARBA00002486"/>
    </source>
</evidence>
<keyword evidence="3" id="KW-0859">Xylose metabolism</keyword>
<name>A0AA96RMT9_9BACL</name>
<dbReference type="Proteomes" id="UP001304650">
    <property type="component" value="Chromosome"/>
</dbReference>
<dbReference type="GO" id="GO:0003677">
    <property type="term" value="F:DNA binding"/>
    <property type="evidence" value="ECO:0007669"/>
    <property type="project" value="UniProtKB-KW"/>
</dbReference>
<evidence type="ECO:0000256" key="2">
    <source>
        <dbReference type="ARBA" id="ARBA00006479"/>
    </source>
</evidence>
<comment type="function">
    <text evidence="1">Transcriptional repressor of xylose-utilizing enzymes.</text>
</comment>
<keyword evidence="4" id="KW-0238">DNA-binding</keyword>
<dbReference type="InterPro" id="IPR036388">
    <property type="entry name" value="WH-like_DNA-bd_sf"/>
</dbReference>
<dbReference type="Gene3D" id="3.30.420.40">
    <property type="match status" value="3"/>
</dbReference>